<dbReference type="Proteomes" id="UP000799436">
    <property type="component" value="Unassembled WGS sequence"/>
</dbReference>
<evidence type="ECO:0000256" key="1">
    <source>
        <dbReference type="SAM" id="MobiDB-lite"/>
    </source>
</evidence>
<dbReference type="EMBL" id="ML995845">
    <property type="protein sequence ID" value="KAF2768389.1"/>
    <property type="molecule type" value="Genomic_DNA"/>
</dbReference>
<protein>
    <submittedName>
        <fullName evidence="2">Uncharacterized protein</fullName>
    </submittedName>
</protein>
<feature type="region of interest" description="Disordered" evidence="1">
    <location>
        <begin position="44"/>
        <end position="81"/>
    </location>
</feature>
<name>A0A6G1L750_9PEZI</name>
<feature type="compositionally biased region" description="Acidic residues" evidence="1">
    <location>
        <begin position="50"/>
        <end position="68"/>
    </location>
</feature>
<sequence>MDIHELTPGEDGLVGTFCIEEKLSGILVLAGSRKGLASIVEDLESAASSGDEDQSSSTDEAESLTDEEASPRIPPSSLEIEDDRINRRAQAFEKNSFRNPKFWLRWQGRVRDPEAGDEAKDALDSDKGYLIFSSNDCERFEGTISCSRLDWDNVKLQGWKIHSRATPCPLSWAVPDNS</sequence>
<organism evidence="2 3">
    <name type="scientific">Teratosphaeria nubilosa</name>
    <dbReference type="NCBI Taxonomy" id="161662"/>
    <lineage>
        <taxon>Eukaryota</taxon>
        <taxon>Fungi</taxon>
        <taxon>Dikarya</taxon>
        <taxon>Ascomycota</taxon>
        <taxon>Pezizomycotina</taxon>
        <taxon>Dothideomycetes</taxon>
        <taxon>Dothideomycetidae</taxon>
        <taxon>Mycosphaerellales</taxon>
        <taxon>Teratosphaeriaceae</taxon>
        <taxon>Teratosphaeria</taxon>
    </lineage>
</organism>
<reference evidence="2" key="1">
    <citation type="journal article" date="2020" name="Stud. Mycol.">
        <title>101 Dothideomycetes genomes: a test case for predicting lifestyles and emergence of pathogens.</title>
        <authorList>
            <person name="Haridas S."/>
            <person name="Albert R."/>
            <person name="Binder M."/>
            <person name="Bloem J."/>
            <person name="Labutti K."/>
            <person name="Salamov A."/>
            <person name="Andreopoulos B."/>
            <person name="Baker S."/>
            <person name="Barry K."/>
            <person name="Bills G."/>
            <person name="Bluhm B."/>
            <person name="Cannon C."/>
            <person name="Castanera R."/>
            <person name="Culley D."/>
            <person name="Daum C."/>
            <person name="Ezra D."/>
            <person name="Gonzalez J."/>
            <person name="Henrissat B."/>
            <person name="Kuo A."/>
            <person name="Liang C."/>
            <person name="Lipzen A."/>
            <person name="Lutzoni F."/>
            <person name="Magnuson J."/>
            <person name="Mondo S."/>
            <person name="Nolan M."/>
            <person name="Ohm R."/>
            <person name="Pangilinan J."/>
            <person name="Park H.-J."/>
            <person name="Ramirez L."/>
            <person name="Alfaro M."/>
            <person name="Sun H."/>
            <person name="Tritt A."/>
            <person name="Yoshinaga Y."/>
            <person name="Zwiers L.-H."/>
            <person name="Turgeon B."/>
            <person name="Goodwin S."/>
            <person name="Spatafora J."/>
            <person name="Crous P."/>
            <person name="Grigoriev I."/>
        </authorList>
    </citation>
    <scope>NUCLEOTIDE SEQUENCE</scope>
    <source>
        <strain evidence="2">CBS 116005</strain>
    </source>
</reference>
<dbReference type="OrthoDB" id="5220117at2759"/>
<dbReference type="AlphaFoldDB" id="A0A6G1L750"/>
<gene>
    <name evidence="2" type="ORF">EJ03DRAFT_328418</name>
</gene>
<evidence type="ECO:0000313" key="2">
    <source>
        <dbReference type="EMBL" id="KAF2768389.1"/>
    </source>
</evidence>
<evidence type="ECO:0000313" key="3">
    <source>
        <dbReference type="Proteomes" id="UP000799436"/>
    </source>
</evidence>
<accession>A0A6G1L750</accession>
<keyword evidence="3" id="KW-1185">Reference proteome</keyword>
<proteinExistence type="predicted"/>